<evidence type="ECO:0000313" key="8">
    <source>
        <dbReference type="Proteomes" id="UP000694240"/>
    </source>
</evidence>
<keyword evidence="1" id="KW-0963">Cytoplasm</keyword>
<dbReference type="GO" id="GO:0008270">
    <property type="term" value="F:zinc ion binding"/>
    <property type="evidence" value="ECO:0007669"/>
    <property type="project" value="UniProtKB-KW"/>
</dbReference>
<accession>A0A8T1XI06</accession>
<dbReference type="GO" id="GO:0016279">
    <property type="term" value="F:protein-lysine N-methyltransferase activity"/>
    <property type="evidence" value="ECO:0007669"/>
    <property type="project" value="TreeGrafter"/>
</dbReference>
<evidence type="ECO:0000256" key="3">
    <source>
        <dbReference type="ARBA" id="ARBA00022679"/>
    </source>
</evidence>
<keyword evidence="4" id="KW-0949">S-adenosyl-L-methionine</keyword>
<feature type="domain" description="RING-type" evidence="6">
    <location>
        <begin position="171"/>
        <end position="212"/>
    </location>
</feature>
<dbReference type="InterPro" id="IPR004498">
    <property type="entry name" value="Ribosomal_PrmA_MeTrfase"/>
</dbReference>
<dbReference type="GO" id="GO:0005739">
    <property type="term" value="C:mitochondrion"/>
    <property type="evidence" value="ECO:0007669"/>
    <property type="project" value="TreeGrafter"/>
</dbReference>
<dbReference type="PANTHER" id="PTHR43648">
    <property type="entry name" value="ELECTRON TRANSFER FLAVOPROTEIN BETA SUBUNIT LYSINE METHYLTRANSFERASE"/>
    <property type="match status" value="1"/>
</dbReference>
<evidence type="ECO:0000259" key="6">
    <source>
        <dbReference type="PROSITE" id="PS50089"/>
    </source>
</evidence>
<name>A0A8T1XI06_9BRAS</name>
<keyword evidence="5" id="KW-0862">Zinc</keyword>
<dbReference type="Pfam" id="PF13639">
    <property type="entry name" value="zf-RING_2"/>
    <property type="match status" value="1"/>
</dbReference>
<keyword evidence="2" id="KW-0489">Methyltransferase</keyword>
<dbReference type="Proteomes" id="UP000694240">
    <property type="component" value="Chromosome 13"/>
</dbReference>
<dbReference type="Pfam" id="PF06325">
    <property type="entry name" value="PrmA"/>
    <property type="match status" value="1"/>
</dbReference>
<dbReference type="NCBIfam" id="TIGR00406">
    <property type="entry name" value="prmA"/>
    <property type="match status" value="1"/>
</dbReference>
<evidence type="ECO:0000256" key="5">
    <source>
        <dbReference type="PROSITE-ProRule" id="PRU00175"/>
    </source>
</evidence>
<reference evidence="7 8" key="1">
    <citation type="submission" date="2020-12" db="EMBL/GenBank/DDBJ databases">
        <title>Concerted genomic and epigenomic changes stabilize Arabidopsis allopolyploids.</title>
        <authorList>
            <person name="Chen Z."/>
        </authorList>
    </citation>
    <scope>NUCLEOTIDE SEQUENCE [LARGE SCALE GENOMIC DNA]</scope>
    <source>
        <strain evidence="7">Allo738</strain>
        <tissue evidence="7">Leaf</tissue>
    </source>
</reference>
<comment type="caution">
    <text evidence="7">The sequence shown here is derived from an EMBL/GenBank/DDBJ whole genome shotgun (WGS) entry which is preliminary data.</text>
</comment>
<keyword evidence="5" id="KW-0479">Metal-binding</keyword>
<evidence type="ECO:0000256" key="1">
    <source>
        <dbReference type="ARBA" id="ARBA00022490"/>
    </source>
</evidence>
<protein>
    <submittedName>
        <fullName evidence="7">Zinc finger RING-type</fullName>
    </submittedName>
</protein>
<keyword evidence="5" id="KW-0863">Zinc-finger</keyword>
<organism evidence="7 8">
    <name type="scientific">Arabidopsis thaliana x Arabidopsis arenosa</name>
    <dbReference type="NCBI Taxonomy" id="1240361"/>
    <lineage>
        <taxon>Eukaryota</taxon>
        <taxon>Viridiplantae</taxon>
        <taxon>Streptophyta</taxon>
        <taxon>Embryophyta</taxon>
        <taxon>Tracheophyta</taxon>
        <taxon>Spermatophyta</taxon>
        <taxon>Magnoliopsida</taxon>
        <taxon>eudicotyledons</taxon>
        <taxon>Gunneridae</taxon>
        <taxon>Pentapetalae</taxon>
        <taxon>rosids</taxon>
        <taxon>malvids</taxon>
        <taxon>Brassicales</taxon>
        <taxon>Brassicaceae</taxon>
        <taxon>Camelineae</taxon>
        <taxon>Arabidopsis</taxon>
    </lineage>
</organism>
<dbReference type="EMBL" id="JAEFBK010000013">
    <property type="protein sequence ID" value="KAG7534138.1"/>
    <property type="molecule type" value="Genomic_DNA"/>
</dbReference>
<evidence type="ECO:0000256" key="4">
    <source>
        <dbReference type="ARBA" id="ARBA00022691"/>
    </source>
</evidence>
<gene>
    <name evidence="7" type="ORF">ISN45_Aa08g017160</name>
</gene>
<dbReference type="CDD" id="cd02440">
    <property type="entry name" value="AdoMet_MTases"/>
    <property type="match status" value="1"/>
</dbReference>
<dbReference type="InterPro" id="IPR001841">
    <property type="entry name" value="Znf_RING"/>
</dbReference>
<dbReference type="PANTHER" id="PTHR43648:SF1">
    <property type="entry name" value="ELECTRON TRANSFER FLAVOPROTEIN BETA SUBUNIT LYSINE METHYLTRANSFERASE"/>
    <property type="match status" value="1"/>
</dbReference>
<dbReference type="InterPro" id="IPR050078">
    <property type="entry name" value="Ribosomal_L11_MeTrfase_PrmA"/>
</dbReference>
<dbReference type="SMART" id="SM00184">
    <property type="entry name" value="RING"/>
    <property type="match status" value="1"/>
</dbReference>
<sequence>MEATPEFNYQIDVNPERKKIGTIQVYSSFVRPANMQPILTRSNFSCSLPANEFTDDEDSPHKQRLYYFLKDSGVDAEDAYTLIIKLTQLACKVTSNSFEYCSRYALLMWLTLDVAPSNEYERNSEFRPASKLRVEALSRRIYKRKRKTSSIANQCTRYKRKQESSSSGDKCTICFQKLKTGQEVATLLCGHEFDNKCIMEWFKVRHNCPLCRFELPREDDQVPQLTTDPFSEALLCFGASSVTVDEDIHEDAASGSSLASKEICIESIFPVHEEVKMCISQAANSIGLKEIPKFKVEMGDEQDWITKNQELFQPVEIAERLWIVPEWTSPPVTEAVNIILNPGFAFGTGEHPTTKLCLLLLQSLIKGGEAFLDYGTGSGILAIAALKFGAASSVGVDIDPLAIKSASHNAALNNIPLEKLELHLAPSDDSSSGREIPLQKQQFDVVIANILLNPVMELADHILSFAKPGATIGISGILSEQLPNVIERYSPFLEDISVATIGDWVCMSGTKKGEFIDN</sequence>
<dbReference type="HAMAP" id="MF_00735">
    <property type="entry name" value="Methyltr_PrmA"/>
    <property type="match status" value="1"/>
</dbReference>
<dbReference type="AlphaFoldDB" id="A0A8T1XI06"/>
<keyword evidence="3" id="KW-0808">Transferase</keyword>
<evidence type="ECO:0000256" key="2">
    <source>
        <dbReference type="ARBA" id="ARBA00022603"/>
    </source>
</evidence>
<dbReference type="PROSITE" id="PS50089">
    <property type="entry name" value="ZF_RING_2"/>
    <property type="match status" value="1"/>
</dbReference>
<keyword evidence="8" id="KW-1185">Reference proteome</keyword>
<dbReference type="GO" id="GO:0032259">
    <property type="term" value="P:methylation"/>
    <property type="evidence" value="ECO:0007669"/>
    <property type="project" value="UniProtKB-KW"/>
</dbReference>
<proteinExistence type="inferred from homology"/>
<evidence type="ECO:0000313" key="7">
    <source>
        <dbReference type="EMBL" id="KAG7534138.1"/>
    </source>
</evidence>